<evidence type="ECO:0000256" key="1">
    <source>
        <dbReference type="ARBA" id="ARBA00005495"/>
    </source>
</evidence>
<proteinExistence type="inferred from homology"/>
<dbReference type="SUPFAM" id="SSF51316">
    <property type="entry name" value="Mss4-like"/>
    <property type="match status" value="1"/>
</dbReference>
<protein>
    <recommendedName>
        <fullName evidence="5">CENP-V/GFA domain-containing protein</fullName>
    </recommendedName>
</protein>
<keyword evidence="3" id="KW-0862">Zinc</keyword>
<comment type="similarity">
    <text evidence="1">Belongs to the Gfa family.</text>
</comment>
<dbReference type="Gene3D" id="3.90.1590.10">
    <property type="entry name" value="glutathione-dependent formaldehyde- activating enzyme (gfa)"/>
    <property type="match status" value="1"/>
</dbReference>
<dbReference type="EMBL" id="JAVDWV010000003">
    <property type="protein sequence ID" value="MDR7153933.1"/>
    <property type="molecule type" value="Genomic_DNA"/>
</dbReference>
<reference evidence="6 7" key="1">
    <citation type="submission" date="2023-07" db="EMBL/GenBank/DDBJ databases">
        <title>Sorghum-associated microbial communities from plants grown in Nebraska, USA.</title>
        <authorList>
            <person name="Schachtman D."/>
        </authorList>
    </citation>
    <scope>NUCLEOTIDE SEQUENCE [LARGE SCALE GENOMIC DNA]</scope>
    <source>
        <strain evidence="6 7">4256</strain>
    </source>
</reference>
<dbReference type="Proteomes" id="UP001267638">
    <property type="component" value="Unassembled WGS sequence"/>
</dbReference>
<evidence type="ECO:0000256" key="3">
    <source>
        <dbReference type="ARBA" id="ARBA00022833"/>
    </source>
</evidence>
<dbReference type="PROSITE" id="PS51891">
    <property type="entry name" value="CENP_V_GFA"/>
    <property type="match status" value="1"/>
</dbReference>
<evidence type="ECO:0000259" key="5">
    <source>
        <dbReference type="PROSITE" id="PS51891"/>
    </source>
</evidence>
<keyword evidence="4" id="KW-0456">Lyase</keyword>
<evidence type="ECO:0000313" key="6">
    <source>
        <dbReference type="EMBL" id="MDR7153933.1"/>
    </source>
</evidence>
<feature type="domain" description="CENP-V/GFA" evidence="5">
    <location>
        <begin position="2"/>
        <end position="116"/>
    </location>
</feature>
<dbReference type="InterPro" id="IPR011057">
    <property type="entry name" value="Mss4-like_sf"/>
</dbReference>
<keyword evidence="2" id="KW-0479">Metal-binding</keyword>
<dbReference type="InterPro" id="IPR006913">
    <property type="entry name" value="CENP-V/GFA"/>
</dbReference>
<dbReference type="Pfam" id="PF04828">
    <property type="entry name" value="GFA"/>
    <property type="match status" value="1"/>
</dbReference>
<keyword evidence="7" id="KW-1185">Reference proteome</keyword>
<dbReference type="PANTHER" id="PTHR33337:SF40">
    <property type="entry name" value="CENP-V_GFA DOMAIN-CONTAINING PROTEIN-RELATED"/>
    <property type="match status" value="1"/>
</dbReference>
<accession>A0ABU1WX88</accession>
<dbReference type="PANTHER" id="PTHR33337">
    <property type="entry name" value="GFA DOMAIN-CONTAINING PROTEIN"/>
    <property type="match status" value="1"/>
</dbReference>
<organism evidence="6 7">
    <name type="scientific">Sphingobium xenophagum</name>
    <dbReference type="NCBI Taxonomy" id="121428"/>
    <lineage>
        <taxon>Bacteria</taxon>
        <taxon>Pseudomonadati</taxon>
        <taxon>Pseudomonadota</taxon>
        <taxon>Alphaproteobacteria</taxon>
        <taxon>Sphingomonadales</taxon>
        <taxon>Sphingomonadaceae</taxon>
        <taxon>Sphingobium</taxon>
    </lineage>
</organism>
<name>A0ABU1WX88_SPHXE</name>
<evidence type="ECO:0000313" key="7">
    <source>
        <dbReference type="Proteomes" id="UP001267638"/>
    </source>
</evidence>
<comment type="caution">
    <text evidence="6">The sequence shown here is derived from an EMBL/GenBank/DDBJ whole genome shotgun (WGS) entry which is preliminary data.</text>
</comment>
<evidence type="ECO:0000256" key="4">
    <source>
        <dbReference type="ARBA" id="ARBA00023239"/>
    </source>
</evidence>
<sequence>MLSGGCHCGAIRYEAQGEPAHSALCHCKDCRTSAGAPMVGWALYPQDAVTISGTPVEYRSSEHAIRHFCGTCGSGLFYTNATIFPGKIDIQTGTLDDISALPPQAHIQIAEAADWMANAHLLPKFDRFPGE</sequence>
<gene>
    <name evidence="6" type="ORF">J2W40_000736</name>
</gene>
<evidence type="ECO:0000256" key="2">
    <source>
        <dbReference type="ARBA" id="ARBA00022723"/>
    </source>
</evidence>
<dbReference type="RefSeq" id="WP_310222049.1">
    <property type="nucleotide sequence ID" value="NZ_JAVDWV010000003.1"/>
</dbReference>